<feature type="disulfide bond" evidence="8">
    <location>
        <begin position="141"/>
        <end position="180"/>
    </location>
</feature>
<accession>A0AAV7LZM5</accession>
<evidence type="ECO:0000313" key="12">
    <source>
        <dbReference type="Proteomes" id="UP001066276"/>
    </source>
</evidence>
<gene>
    <name evidence="11" type="ORF">NDU88_000962</name>
</gene>
<feature type="disulfide bond" evidence="8">
    <location>
        <begin position="38"/>
        <end position="139"/>
    </location>
</feature>
<keyword evidence="3" id="KW-0964">Secreted</keyword>
<keyword evidence="4" id="KW-0483">Metalloprotease inhibitor</keyword>
<dbReference type="InterPro" id="IPR001134">
    <property type="entry name" value="Netrin_domain"/>
</dbReference>
<protein>
    <recommendedName>
        <fullName evidence="10">NTR domain-containing protein</fullName>
    </recommendedName>
</protein>
<evidence type="ECO:0000313" key="11">
    <source>
        <dbReference type="EMBL" id="KAJ1095809.1"/>
    </source>
</evidence>
<organism evidence="11 12">
    <name type="scientific">Pleurodeles waltl</name>
    <name type="common">Iberian ribbed newt</name>
    <dbReference type="NCBI Taxonomy" id="8319"/>
    <lineage>
        <taxon>Eukaryota</taxon>
        <taxon>Metazoa</taxon>
        <taxon>Chordata</taxon>
        <taxon>Craniata</taxon>
        <taxon>Vertebrata</taxon>
        <taxon>Euteleostomi</taxon>
        <taxon>Amphibia</taxon>
        <taxon>Batrachia</taxon>
        <taxon>Caudata</taxon>
        <taxon>Salamandroidea</taxon>
        <taxon>Salamandridae</taxon>
        <taxon>Pleurodelinae</taxon>
        <taxon>Pleurodeles</taxon>
    </lineage>
</organism>
<evidence type="ECO:0000256" key="5">
    <source>
        <dbReference type="ARBA" id="ARBA00022690"/>
    </source>
</evidence>
<dbReference type="GO" id="GO:0031012">
    <property type="term" value="C:extracellular matrix"/>
    <property type="evidence" value="ECO:0007669"/>
    <property type="project" value="TreeGrafter"/>
</dbReference>
<dbReference type="EMBL" id="JANPWB010000014">
    <property type="protein sequence ID" value="KAJ1095809.1"/>
    <property type="molecule type" value="Genomic_DNA"/>
</dbReference>
<sequence>MESRLWKLFAAIVLLLLVGSQQSSASDCLYSHPQSYFCNSEEVIRAKFLREAEMKNSVNGYELQITEVFKGSYWSTGTSIRIKFSTGAAIDLRADPGDFVLTGSGSPDLQVSGCSMVKPWSELTTKQAMGIRGAYKDGCSCEIISSFPKPGESKDQHCKLDDDSANQVANQACIPKGGICSWQTIN</sequence>
<dbReference type="InterPro" id="IPR027465">
    <property type="entry name" value="TIMP_C"/>
</dbReference>
<dbReference type="SMART" id="SM00206">
    <property type="entry name" value="NTR"/>
    <property type="match status" value="1"/>
</dbReference>
<dbReference type="Gene3D" id="3.90.370.10">
    <property type="entry name" value="Tissue inhibitor of metalloproteinase-1. Chain B, domain 1"/>
    <property type="match status" value="1"/>
</dbReference>
<keyword evidence="7" id="KW-0481">Metalloenzyme inhibitor</keyword>
<dbReference type="Gene3D" id="2.40.50.120">
    <property type="match status" value="1"/>
</dbReference>
<dbReference type="AlphaFoldDB" id="A0AAV7LZM5"/>
<evidence type="ECO:0000259" key="10">
    <source>
        <dbReference type="PROSITE" id="PS50189"/>
    </source>
</evidence>
<evidence type="ECO:0000256" key="4">
    <source>
        <dbReference type="ARBA" id="ARBA00022608"/>
    </source>
</evidence>
<dbReference type="Pfam" id="PF00965">
    <property type="entry name" value="TIMP"/>
    <property type="match status" value="1"/>
</dbReference>
<evidence type="ECO:0000256" key="3">
    <source>
        <dbReference type="ARBA" id="ARBA00022525"/>
    </source>
</evidence>
<evidence type="ECO:0000256" key="6">
    <source>
        <dbReference type="ARBA" id="ARBA00023157"/>
    </source>
</evidence>
<keyword evidence="6 8" id="KW-1015">Disulfide bond</keyword>
<comment type="similarity">
    <text evidence="2">Belongs to the protease inhibitor I35 (TIMP) family.</text>
</comment>
<keyword evidence="9" id="KW-0732">Signal</keyword>
<dbReference type="GO" id="GO:0008191">
    <property type="term" value="F:metalloendopeptidase inhibitor activity"/>
    <property type="evidence" value="ECO:0007669"/>
    <property type="project" value="InterPro"/>
</dbReference>
<dbReference type="InterPro" id="IPR001820">
    <property type="entry name" value="TIMP"/>
</dbReference>
<dbReference type="Proteomes" id="UP001066276">
    <property type="component" value="Chromosome 10"/>
</dbReference>
<proteinExistence type="inferred from homology"/>
<feature type="disulfide bond" evidence="8">
    <location>
        <begin position="158"/>
        <end position="173"/>
    </location>
</feature>
<comment type="subcellular location">
    <subcellularLocation>
        <location evidence="1">Secreted</location>
    </subcellularLocation>
</comment>
<keyword evidence="5" id="KW-0646">Protease inhibitor</keyword>
<evidence type="ECO:0000256" key="7">
    <source>
        <dbReference type="ARBA" id="ARBA00023215"/>
    </source>
</evidence>
<reference evidence="11" key="1">
    <citation type="journal article" date="2022" name="bioRxiv">
        <title>Sequencing and chromosome-scale assembly of the giantPleurodeles waltlgenome.</title>
        <authorList>
            <person name="Brown T."/>
            <person name="Elewa A."/>
            <person name="Iarovenko S."/>
            <person name="Subramanian E."/>
            <person name="Araus A.J."/>
            <person name="Petzold A."/>
            <person name="Susuki M."/>
            <person name="Suzuki K.-i.T."/>
            <person name="Hayashi T."/>
            <person name="Toyoda A."/>
            <person name="Oliveira C."/>
            <person name="Osipova E."/>
            <person name="Leigh N.D."/>
            <person name="Simon A."/>
            <person name="Yun M.H."/>
        </authorList>
    </citation>
    <scope>NUCLEOTIDE SEQUENCE</scope>
    <source>
        <strain evidence="11">20211129_DDA</strain>
        <tissue evidence="11">Liver</tissue>
    </source>
</reference>
<evidence type="ECO:0000256" key="8">
    <source>
        <dbReference type="PIRSR" id="PIRSR601820-3"/>
    </source>
</evidence>
<name>A0AAV7LZM5_PLEWA</name>
<keyword evidence="12" id="KW-1185">Reference proteome</keyword>
<evidence type="ECO:0000256" key="9">
    <source>
        <dbReference type="SAM" id="SignalP"/>
    </source>
</evidence>
<dbReference type="PANTHER" id="PTHR11844:SF25">
    <property type="entry name" value="NTR DOMAIN-CONTAINING PROTEIN"/>
    <property type="match status" value="1"/>
</dbReference>
<dbReference type="SUPFAM" id="SSF50242">
    <property type="entry name" value="TIMP-like"/>
    <property type="match status" value="1"/>
</dbReference>
<dbReference type="PANTHER" id="PTHR11844">
    <property type="entry name" value="METALLOPROTEASE INHIBITOR"/>
    <property type="match status" value="1"/>
</dbReference>
<feature type="signal peptide" evidence="9">
    <location>
        <begin position="1"/>
        <end position="25"/>
    </location>
</feature>
<feature type="chain" id="PRO_5043440165" description="NTR domain-containing protein" evidence="9">
    <location>
        <begin position="26"/>
        <end position="186"/>
    </location>
</feature>
<dbReference type="GO" id="GO:0002020">
    <property type="term" value="F:protease binding"/>
    <property type="evidence" value="ECO:0007669"/>
    <property type="project" value="TreeGrafter"/>
</dbReference>
<dbReference type="InterPro" id="IPR008993">
    <property type="entry name" value="TIMP-like_OB-fold"/>
</dbReference>
<feature type="domain" description="NTR" evidence="10">
    <location>
        <begin position="24"/>
        <end position="139"/>
    </location>
</feature>
<evidence type="ECO:0000256" key="2">
    <source>
        <dbReference type="ARBA" id="ARBA00011027"/>
    </source>
</evidence>
<dbReference type="GO" id="GO:0051045">
    <property type="term" value="P:negative regulation of membrane protein ectodomain proteolysis"/>
    <property type="evidence" value="ECO:0007669"/>
    <property type="project" value="TreeGrafter"/>
</dbReference>
<feature type="disulfide bond" evidence="8">
    <location>
        <begin position="28"/>
        <end position="114"/>
    </location>
</feature>
<evidence type="ECO:0000256" key="1">
    <source>
        <dbReference type="ARBA" id="ARBA00004613"/>
    </source>
</evidence>
<comment type="caution">
    <text evidence="11">The sequence shown here is derived from an EMBL/GenBank/DDBJ whole genome shotgun (WGS) entry which is preliminary data.</text>
</comment>
<dbReference type="GO" id="GO:0005615">
    <property type="term" value="C:extracellular space"/>
    <property type="evidence" value="ECO:0007669"/>
    <property type="project" value="TreeGrafter"/>
</dbReference>
<dbReference type="PROSITE" id="PS50189">
    <property type="entry name" value="NTR"/>
    <property type="match status" value="1"/>
</dbReference>